<evidence type="ECO:0000256" key="3">
    <source>
        <dbReference type="RuleBase" id="RU000507"/>
    </source>
</evidence>
<dbReference type="InterPro" id="IPR001307">
    <property type="entry name" value="Thiosulphate_STrfase_CS"/>
</dbReference>
<comment type="catalytic activity">
    <reaction evidence="2">
        <text>thiosulfate + hydrogen cyanide = thiocyanate + sulfite + 2 H(+)</text>
        <dbReference type="Rhea" id="RHEA:16881"/>
        <dbReference type="ChEBI" id="CHEBI:15378"/>
        <dbReference type="ChEBI" id="CHEBI:17359"/>
        <dbReference type="ChEBI" id="CHEBI:18022"/>
        <dbReference type="ChEBI" id="CHEBI:18407"/>
        <dbReference type="ChEBI" id="CHEBI:33542"/>
        <dbReference type="EC" id="2.8.1.1"/>
    </reaction>
</comment>
<dbReference type="PROSITE" id="PS50206">
    <property type="entry name" value="RHODANESE_3"/>
    <property type="match status" value="2"/>
</dbReference>
<keyword evidence="1" id="KW-0677">Repeat</keyword>
<dbReference type="CDD" id="cd01449">
    <property type="entry name" value="TST_Repeat_2"/>
    <property type="match status" value="1"/>
</dbReference>
<evidence type="ECO:0000256" key="1">
    <source>
        <dbReference type="ARBA" id="ARBA00022737"/>
    </source>
</evidence>
<gene>
    <name evidence="5" type="ORF">F8377_01910</name>
</gene>
<dbReference type="PANTHER" id="PTHR43855">
    <property type="entry name" value="THIOSULFATE SULFURTRANSFERASE"/>
    <property type="match status" value="1"/>
</dbReference>
<name>A0ABQ6VEU2_9CORY</name>
<sequence length="294" mass="33081">MGIEADPSPHLAQYANANKLVTNAWLGAKLGTPGLKVIESNEDSMLYDIGHIPTAIRLNWKQELSDQIHRDVIGITDFTAMMEEKGISRSDTVVIYGNHANLWAIYTLWIFELFGHPDVRLLDGGRDAWMQEEREISYSVPTLPASTYSVNQRDDAADRIFVDELRERLEDIQIIDLREPEDFAGQEQGRGAIGTGGIPTARTGHIPGAINLDTNACLLPNSRFATTEHLKRIHEHLDPNKTTVVYCVDGGRAAQHWFILKHLLGWKDVRVYDGSWIEWGNMMRVPIERGAGQE</sequence>
<dbReference type="Proteomes" id="UP000436181">
    <property type="component" value="Unassembled WGS sequence"/>
</dbReference>
<dbReference type="PROSITE" id="PS00683">
    <property type="entry name" value="RHODANESE_2"/>
    <property type="match status" value="1"/>
</dbReference>
<organism evidence="5 6">
    <name type="scientific">Corynebacterium zhongnanshanii</name>
    <dbReference type="NCBI Taxonomy" id="2768834"/>
    <lineage>
        <taxon>Bacteria</taxon>
        <taxon>Bacillati</taxon>
        <taxon>Actinomycetota</taxon>
        <taxon>Actinomycetes</taxon>
        <taxon>Mycobacteriales</taxon>
        <taxon>Corynebacteriaceae</taxon>
        <taxon>Corynebacterium</taxon>
    </lineage>
</organism>
<dbReference type="EMBL" id="WBZJ01000001">
    <property type="protein sequence ID" value="KAB3522945.1"/>
    <property type="molecule type" value="Genomic_DNA"/>
</dbReference>
<keyword evidence="3" id="KW-0808">Transferase</keyword>
<dbReference type="InterPro" id="IPR051126">
    <property type="entry name" value="Thiosulfate_sulfurtransferase"/>
</dbReference>
<dbReference type="InterPro" id="IPR001763">
    <property type="entry name" value="Rhodanese-like_dom"/>
</dbReference>
<comment type="caution">
    <text evidence="5">The sequence shown here is derived from an EMBL/GenBank/DDBJ whole genome shotgun (WGS) entry which is preliminary data.</text>
</comment>
<proteinExistence type="predicted"/>
<dbReference type="SUPFAM" id="SSF52821">
    <property type="entry name" value="Rhodanese/Cell cycle control phosphatase"/>
    <property type="match status" value="2"/>
</dbReference>
<protein>
    <recommendedName>
        <fullName evidence="3">Sulfurtransferase</fullName>
    </recommendedName>
</protein>
<feature type="domain" description="Rhodanese" evidence="4">
    <location>
        <begin position="168"/>
        <end position="288"/>
    </location>
</feature>
<dbReference type="Pfam" id="PF00581">
    <property type="entry name" value="Rhodanese"/>
    <property type="match status" value="2"/>
</dbReference>
<evidence type="ECO:0000259" key="4">
    <source>
        <dbReference type="PROSITE" id="PS50206"/>
    </source>
</evidence>
<evidence type="ECO:0000256" key="2">
    <source>
        <dbReference type="ARBA" id="ARBA00047549"/>
    </source>
</evidence>
<dbReference type="Gene3D" id="3.40.250.10">
    <property type="entry name" value="Rhodanese-like domain"/>
    <property type="match status" value="2"/>
</dbReference>
<keyword evidence="6" id="KW-1185">Reference proteome</keyword>
<evidence type="ECO:0000313" key="6">
    <source>
        <dbReference type="Proteomes" id="UP000436181"/>
    </source>
</evidence>
<dbReference type="RefSeq" id="WP_151843785.1">
    <property type="nucleotide sequence ID" value="NZ_WBZJ01000001.1"/>
</dbReference>
<feature type="domain" description="Rhodanese" evidence="4">
    <location>
        <begin position="31"/>
        <end position="138"/>
    </location>
</feature>
<dbReference type="SMART" id="SM00450">
    <property type="entry name" value="RHOD"/>
    <property type="match status" value="2"/>
</dbReference>
<dbReference type="CDD" id="cd01448">
    <property type="entry name" value="TST_Repeat_1"/>
    <property type="match status" value="1"/>
</dbReference>
<reference evidence="5 6" key="1">
    <citation type="submission" date="2019-10" db="EMBL/GenBank/DDBJ databases">
        <title>Corynebacterium sp novel species isolated from the respiratory tract of Marmot.</title>
        <authorList>
            <person name="Zhang G."/>
        </authorList>
    </citation>
    <scope>NUCLEOTIDE SEQUENCE [LARGE SCALE GENOMIC DNA]</scope>
    <source>
        <strain evidence="5 6">336</strain>
    </source>
</reference>
<accession>A0ABQ6VEU2</accession>
<dbReference type="PANTHER" id="PTHR43855:SF1">
    <property type="entry name" value="THIOSULFATE SULFURTRANSFERASE"/>
    <property type="match status" value="1"/>
</dbReference>
<evidence type="ECO:0000313" key="5">
    <source>
        <dbReference type="EMBL" id="KAB3522945.1"/>
    </source>
</evidence>
<dbReference type="InterPro" id="IPR036873">
    <property type="entry name" value="Rhodanese-like_dom_sf"/>
</dbReference>